<proteinExistence type="predicted"/>
<dbReference type="GO" id="GO:0045892">
    <property type="term" value="P:negative regulation of DNA-templated transcription"/>
    <property type="evidence" value="ECO:0007669"/>
    <property type="project" value="InterPro"/>
</dbReference>
<reference evidence="2 3" key="1">
    <citation type="submission" date="2020-02" db="EMBL/GenBank/DDBJ databases">
        <authorList>
            <person name="Chen W.-M."/>
        </authorList>
    </citation>
    <scope>NUCLEOTIDE SEQUENCE [LARGE SCALE GENOMIC DNA]</scope>
    <source>
        <strain evidence="2 3">KMS-5</strain>
    </source>
</reference>
<dbReference type="Gene3D" id="1.10.238.160">
    <property type="match status" value="1"/>
</dbReference>
<dbReference type="SUPFAM" id="SSF46955">
    <property type="entry name" value="Putative DNA-binding domain"/>
    <property type="match status" value="1"/>
</dbReference>
<dbReference type="AlphaFoldDB" id="A0A6M0QS95"/>
<organism evidence="2 3">
    <name type="scientific">Tabrizicola oligotrophica</name>
    <dbReference type="NCBI Taxonomy" id="2710650"/>
    <lineage>
        <taxon>Bacteria</taxon>
        <taxon>Pseudomonadati</taxon>
        <taxon>Pseudomonadota</taxon>
        <taxon>Alphaproteobacteria</taxon>
        <taxon>Rhodobacterales</taxon>
        <taxon>Paracoccaceae</taxon>
        <taxon>Tabrizicola</taxon>
    </lineage>
</organism>
<comment type="caution">
    <text evidence="2">The sequence shown here is derived from an EMBL/GenBank/DDBJ whole genome shotgun (WGS) entry which is preliminary data.</text>
</comment>
<name>A0A6M0QS95_9RHOB</name>
<dbReference type="EMBL" id="JAAIVJ010000004">
    <property type="protein sequence ID" value="NEY90360.1"/>
    <property type="molecule type" value="Genomic_DNA"/>
</dbReference>
<dbReference type="InterPro" id="IPR010744">
    <property type="entry name" value="Phage_CI_N"/>
</dbReference>
<dbReference type="Proteomes" id="UP000477782">
    <property type="component" value="Unassembled WGS sequence"/>
</dbReference>
<accession>A0A6M0QS95</accession>
<keyword evidence="3" id="KW-1185">Reference proteome</keyword>
<sequence>MDAPMPKQISNPTDRPAYATDAALAAHFGVNKATIWGWVKRNGFPAPVKLSPQMTRWRWADVAAWEAAQTAAA</sequence>
<dbReference type="Pfam" id="PF07022">
    <property type="entry name" value="Phage_CI_repr"/>
    <property type="match status" value="1"/>
</dbReference>
<evidence type="ECO:0000313" key="3">
    <source>
        <dbReference type="Proteomes" id="UP000477782"/>
    </source>
</evidence>
<evidence type="ECO:0000259" key="1">
    <source>
        <dbReference type="Pfam" id="PF07022"/>
    </source>
</evidence>
<gene>
    <name evidence="2" type="ORF">G4Z14_08620</name>
</gene>
<dbReference type="InterPro" id="IPR009061">
    <property type="entry name" value="DNA-bd_dom_put_sf"/>
</dbReference>
<evidence type="ECO:0000313" key="2">
    <source>
        <dbReference type="EMBL" id="NEY90360.1"/>
    </source>
</evidence>
<dbReference type="GO" id="GO:0003677">
    <property type="term" value="F:DNA binding"/>
    <property type="evidence" value="ECO:0007669"/>
    <property type="project" value="InterPro"/>
</dbReference>
<feature type="domain" description="Bacteriophage CI repressor N-terminal" evidence="1">
    <location>
        <begin position="19"/>
        <end position="46"/>
    </location>
</feature>
<protein>
    <submittedName>
        <fullName evidence="2">AlpA family phage regulatory protein</fullName>
    </submittedName>
</protein>